<protein>
    <recommendedName>
        <fullName evidence="7">Inorganic pyrophosphatase</fullName>
        <ecNumber evidence="7">3.6.1.1</ecNumber>
    </recommendedName>
    <alternativeName>
        <fullName evidence="7">Pyrophosphate phospho-hydrolase</fullName>
        <shortName evidence="7">PPase</shortName>
    </alternativeName>
</protein>
<feature type="binding site" evidence="7">
    <location>
        <position position="64"/>
    </location>
    <ligand>
        <name>Mg(2+)</name>
        <dbReference type="ChEBI" id="CHEBI:18420"/>
        <label>1</label>
    </ligand>
</feature>
<feature type="binding site" evidence="7">
    <location>
        <position position="28"/>
    </location>
    <ligand>
        <name>substrate</name>
    </ligand>
</feature>
<dbReference type="GO" id="GO:0004427">
    <property type="term" value="F:inorganic diphosphate phosphatase activity"/>
    <property type="evidence" value="ECO:0007669"/>
    <property type="project" value="UniProtKB-UniRule"/>
</dbReference>
<evidence type="ECO:0000256" key="1">
    <source>
        <dbReference type="ARBA" id="ARBA00001946"/>
    </source>
</evidence>
<comment type="caution">
    <text evidence="8">The sequence shown here is derived from an EMBL/GenBank/DDBJ whole genome shotgun (WGS) entry which is preliminary data.</text>
</comment>
<dbReference type="GO" id="GO:0005737">
    <property type="term" value="C:cytoplasm"/>
    <property type="evidence" value="ECO:0007669"/>
    <property type="project" value="UniProtKB-SubCell"/>
</dbReference>
<gene>
    <name evidence="7" type="primary">ppa</name>
    <name evidence="8" type="ORF">A2848_02165</name>
</gene>
<keyword evidence="5 7" id="KW-0460">Magnesium</keyword>
<feature type="binding site" evidence="7">
    <location>
        <position position="138"/>
    </location>
    <ligand>
        <name>substrate</name>
    </ligand>
</feature>
<keyword evidence="2 7" id="KW-0963">Cytoplasm</keyword>
<comment type="subcellular location">
    <subcellularLocation>
        <location evidence="7">Cytoplasm</location>
    </subcellularLocation>
</comment>
<dbReference type="FunFam" id="3.90.80.10:FF:000003">
    <property type="entry name" value="Inorganic pyrophosphatase"/>
    <property type="match status" value="1"/>
</dbReference>
<dbReference type="GO" id="GO:0006796">
    <property type="term" value="P:phosphate-containing compound metabolic process"/>
    <property type="evidence" value="ECO:0007669"/>
    <property type="project" value="InterPro"/>
</dbReference>
<feature type="binding site" evidence="7">
    <location>
        <position position="69"/>
    </location>
    <ligand>
        <name>Mg(2+)</name>
        <dbReference type="ChEBI" id="CHEBI:18420"/>
        <label>2</label>
    </ligand>
</feature>
<comment type="subunit">
    <text evidence="7">Homohexamer.</text>
</comment>
<organism evidence="8 9">
    <name type="scientific">Candidatus Magasanikbacteria bacterium RIFCSPHIGHO2_01_FULL_50_8</name>
    <dbReference type="NCBI Taxonomy" id="1798674"/>
    <lineage>
        <taxon>Bacteria</taxon>
        <taxon>Candidatus Magasanikiibacteriota</taxon>
    </lineage>
</organism>
<dbReference type="PANTHER" id="PTHR10286">
    <property type="entry name" value="INORGANIC PYROPHOSPHATASE"/>
    <property type="match status" value="1"/>
</dbReference>
<dbReference type="EMBL" id="MFPV01000031">
    <property type="protein sequence ID" value="OGH61895.1"/>
    <property type="molecule type" value="Genomic_DNA"/>
</dbReference>
<dbReference type="Pfam" id="PF00719">
    <property type="entry name" value="Pyrophosphatase"/>
    <property type="match status" value="1"/>
</dbReference>
<evidence type="ECO:0000256" key="6">
    <source>
        <dbReference type="ARBA" id="ARBA00047820"/>
    </source>
</evidence>
<dbReference type="Gene3D" id="3.90.80.10">
    <property type="entry name" value="Inorganic pyrophosphatase"/>
    <property type="match status" value="1"/>
</dbReference>
<feature type="binding site" evidence="7">
    <location>
        <position position="69"/>
    </location>
    <ligand>
        <name>Mg(2+)</name>
        <dbReference type="ChEBI" id="CHEBI:18420"/>
        <label>1</label>
    </ligand>
</feature>
<dbReference type="GO" id="GO:0000287">
    <property type="term" value="F:magnesium ion binding"/>
    <property type="evidence" value="ECO:0007669"/>
    <property type="project" value="UniProtKB-UniRule"/>
</dbReference>
<comment type="similarity">
    <text evidence="7">Belongs to the PPase family.</text>
</comment>
<evidence type="ECO:0000256" key="2">
    <source>
        <dbReference type="ARBA" id="ARBA00022490"/>
    </source>
</evidence>
<evidence type="ECO:0000313" key="8">
    <source>
        <dbReference type="EMBL" id="OGH61895.1"/>
    </source>
</evidence>
<comment type="function">
    <text evidence="7">Catalyzes the hydrolysis of inorganic pyrophosphate (PPi) forming two phosphate ions.</text>
</comment>
<feature type="binding site" evidence="7">
    <location>
        <position position="42"/>
    </location>
    <ligand>
        <name>substrate</name>
    </ligand>
</feature>
<evidence type="ECO:0000256" key="7">
    <source>
        <dbReference type="HAMAP-Rule" id="MF_00209"/>
    </source>
</evidence>
<feature type="binding site" evidence="7">
    <location>
        <position position="54"/>
    </location>
    <ligand>
        <name>substrate</name>
    </ligand>
</feature>
<feature type="binding site" evidence="7">
    <location>
        <position position="101"/>
    </location>
    <ligand>
        <name>Mg(2+)</name>
        <dbReference type="ChEBI" id="CHEBI:18420"/>
        <label>1</label>
    </ligand>
</feature>
<dbReference type="AlphaFoldDB" id="A0A1F6LRF6"/>
<dbReference type="SUPFAM" id="SSF50324">
    <property type="entry name" value="Inorganic pyrophosphatase"/>
    <property type="match status" value="1"/>
</dbReference>
<dbReference type="InterPro" id="IPR036649">
    <property type="entry name" value="Pyrophosphatase_sf"/>
</dbReference>
<dbReference type="Proteomes" id="UP000176329">
    <property type="component" value="Unassembled WGS sequence"/>
</dbReference>
<comment type="cofactor">
    <cofactor evidence="1 7">
        <name>Mg(2+)</name>
        <dbReference type="ChEBI" id="CHEBI:18420"/>
    </cofactor>
</comment>
<dbReference type="HAMAP" id="MF_00209">
    <property type="entry name" value="Inorganic_PPase"/>
    <property type="match status" value="1"/>
</dbReference>
<keyword evidence="4 7" id="KW-0378">Hydrolase</keyword>
<accession>A0A1F6LRF6</accession>
<evidence type="ECO:0000256" key="4">
    <source>
        <dbReference type="ARBA" id="ARBA00022801"/>
    </source>
</evidence>
<dbReference type="CDD" id="cd00412">
    <property type="entry name" value="pyrophosphatase"/>
    <property type="match status" value="1"/>
</dbReference>
<sequence length="171" mass="19306">MLHELKIGEKSPELCTAVIEIPRGSQNKYEFDPELQVIKLDRVLFSPMFYPLDYGFFPQTLGGDGDTLDVMVLTSNPLFPGCALDVRPVGVLMMSDDKGQDEKIIAVAKADPRFKHIADISDVNEHLKLEIAHFFETYKTLEKKSCSIGGWEDKAHAQQVITECMQRFAKK</sequence>
<evidence type="ECO:0000256" key="3">
    <source>
        <dbReference type="ARBA" id="ARBA00022723"/>
    </source>
</evidence>
<evidence type="ECO:0000256" key="5">
    <source>
        <dbReference type="ARBA" id="ARBA00022842"/>
    </source>
</evidence>
<name>A0A1F6LRF6_9BACT</name>
<dbReference type="EC" id="3.6.1.1" evidence="7"/>
<proteinExistence type="inferred from homology"/>
<evidence type="ECO:0000313" key="9">
    <source>
        <dbReference type="Proteomes" id="UP000176329"/>
    </source>
</evidence>
<dbReference type="InterPro" id="IPR008162">
    <property type="entry name" value="Pyrophosphatase"/>
</dbReference>
<reference evidence="8 9" key="1">
    <citation type="journal article" date="2016" name="Nat. Commun.">
        <title>Thousands of microbial genomes shed light on interconnected biogeochemical processes in an aquifer system.</title>
        <authorList>
            <person name="Anantharaman K."/>
            <person name="Brown C.T."/>
            <person name="Hug L.A."/>
            <person name="Sharon I."/>
            <person name="Castelle C.J."/>
            <person name="Probst A.J."/>
            <person name="Thomas B.C."/>
            <person name="Singh A."/>
            <person name="Wilkins M.J."/>
            <person name="Karaoz U."/>
            <person name="Brodie E.L."/>
            <person name="Williams K.H."/>
            <person name="Hubbard S.S."/>
            <person name="Banfield J.F."/>
        </authorList>
    </citation>
    <scope>NUCLEOTIDE SEQUENCE [LARGE SCALE GENOMIC DNA]</scope>
</reference>
<keyword evidence="3 7" id="KW-0479">Metal-binding</keyword>
<comment type="catalytic activity">
    <reaction evidence="6 7">
        <text>diphosphate + H2O = 2 phosphate + H(+)</text>
        <dbReference type="Rhea" id="RHEA:24576"/>
        <dbReference type="ChEBI" id="CHEBI:15377"/>
        <dbReference type="ChEBI" id="CHEBI:15378"/>
        <dbReference type="ChEBI" id="CHEBI:33019"/>
        <dbReference type="ChEBI" id="CHEBI:43474"/>
        <dbReference type="EC" id="3.6.1.1"/>
    </reaction>
</comment>